<dbReference type="GO" id="GO:0005524">
    <property type="term" value="F:ATP binding"/>
    <property type="evidence" value="ECO:0007669"/>
    <property type="project" value="UniProtKB-UniRule"/>
</dbReference>
<dbReference type="InterPro" id="IPR012094">
    <property type="entry name" value="tRNA_Ile_lys_synt"/>
</dbReference>
<dbReference type="EC" id="6.3.4.19" evidence="6"/>
<dbReference type="HAMAP" id="MF_01161">
    <property type="entry name" value="tRNA_Ile_lys_synt"/>
    <property type="match status" value="1"/>
</dbReference>
<evidence type="ECO:0000259" key="7">
    <source>
        <dbReference type="Pfam" id="PF01171"/>
    </source>
</evidence>
<dbReference type="CDD" id="cd01992">
    <property type="entry name" value="TilS_N"/>
    <property type="match status" value="1"/>
</dbReference>
<evidence type="ECO:0000256" key="3">
    <source>
        <dbReference type="ARBA" id="ARBA00022741"/>
    </source>
</evidence>
<keyword evidence="6" id="KW-0963">Cytoplasm</keyword>
<keyword evidence="2 6" id="KW-0819">tRNA processing</keyword>
<comment type="caution">
    <text evidence="8">The sequence shown here is derived from an EMBL/GenBank/DDBJ whole genome shotgun (WGS) entry which is preliminary data.</text>
</comment>
<reference evidence="8" key="1">
    <citation type="journal article" date="2016" name="Front. Microbiol.">
        <title>Genome Sequence of the Piezophilic, Mesophilic Sulfate-Reducing Bacterium Desulfovibrio indicus J2T.</title>
        <authorList>
            <person name="Cao J."/>
            <person name="Maignien L."/>
            <person name="Shao Z."/>
            <person name="Alain K."/>
            <person name="Jebbar M."/>
        </authorList>
    </citation>
    <scope>NUCLEOTIDE SEQUENCE</scope>
    <source>
        <strain evidence="8">NBRC 103626</strain>
    </source>
</reference>
<dbReference type="EMBL" id="BPQM01000101">
    <property type="protein sequence ID" value="GJD80567.1"/>
    <property type="molecule type" value="Genomic_DNA"/>
</dbReference>
<reference evidence="8" key="2">
    <citation type="submission" date="2021-08" db="EMBL/GenBank/DDBJ databases">
        <authorList>
            <person name="Tani A."/>
            <person name="Ola A."/>
            <person name="Ogura Y."/>
            <person name="Katsura K."/>
            <person name="Hayashi T."/>
        </authorList>
    </citation>
    <scope>NUCLEOTIDE SEQUENCE</scope>
    <source>
        <strain evidence="8">NBRC 103626</strain>
    </source>
</reference>
<proteinExistence type="inferred from homology"/>
<name>A0AA37MBW4_9HYPH</name>
<evidence type="ECO:0000256" key="6">
    <source>
        <dbReference type="HAMAP-Rule" id="MF_01161"/>
    </source>
</evidence>
<feature type="domain" description="tRNA(Ile)-lysidine/2-thiocytidine synthase N-terminal" evidence="7">
    <location>
        <begin position="22"/>
        <end position="200"/>
    </location>
</feature>
<dbReference type="Pfam" id="PF01171">
    <property type="entry name" value="ATP_bind_3"/>
    <property type="match status" value="1"/>
</dbReference>
<dbReference type="RefSeq" id="WP_370880329.1">
    <property type="nucleotide sequence ID" value="NZ_BPQM01000101.1"/>
</dbReference>
<keyword evidence="4 6" id="KW-0067">ATP-binding</keyword>
<evidence type="ECO:0000256" key="5">
    <source>
        <dbReference type="ARBA" id="ARBA00048539"/>
    </source>
</evidence>
<dbReference type="NCBIfam" id="TIGR02432">
    <property type="entry name" value="lysidine_TilS_N"/>
    <property type="match status" value="1"/>
</dbReference>
<dbReference type="Gene3D" id="3.40.50.620">
    <property type="entry name" value="HUPs"/>
    <property type="match status" value="1"/>
</dbReference>
<comment type="subcellular location">
    <subcellularLocation>
        <location evidence="6">Cytoplasm</location>
    </subcellularLocation>
</comment>
<evidence type="ECO:0000256" key="1">
    <source>
        <dbReference type="ARBA" id="ARBA00022598"/>
    </source>
</evidence>
<keyword evidence="1 6" id="KW-0436">Ligase</keyword>
<dbReference type="SUPFAM" id="SSF52402">
    <property type="entry name" value="Adenine nucleotide alpha hydrolases-like"/>
    <property type="match status" value="1"/>
</dbReference>
<dbReference type="InterPro" id="IPR012795">
    <property type="entry name" value="tRNA_Ile_lys_synt_N"/>
</dbReference>
<dbReference type="InterPro" id="IPR014729">
    <property type="entry name" value="Rossmann-like_a/b/a_fold"/>
</dbReference>
<dbReference type="PANTHER" id="PTHR43033">
    <property type="entry name" value="TRNA(ILE)-LYSIDINE SYNTHASE-RELATED"/>
    <property type="match status" value="1"/>
</dbReference>
<comment type="similarity">
    <text evidence="6">Belongs to the tRNA(Ile)-lysidine synthase family.</text>
</comment>
<evidence type="ECO:0000256" key="2">
    <source>
        <dbReference type="ARBA" id="ARBA00022694"/>
    </source>
</evidence>
<feature type="binding site" evidence="6">
    <location>
        <begin position="26"/>
        <end position="31"/>
    </location>
    <ligand>
        <name>ATP</name>
        <dbReference type="ChEBI" id="CHEBI:30616"/>
    </ligand>
</feature>
<dbReference type="AlphaFoldDB" id="A0AA37MBW4"/>
<dbReference type="PANTHER" id="PTHR43033:SF1">
    <property type="entry name" value="TRNA(ILE)-LYSIDINE SYNTHASE-RELATED"/>
    <property type="match status" value="1"/>
</dbReference>
<evidence type="ECO:0000313" key="8">
    <source>
        <dbReference type="EMBL" id="GJD80567.1"/>
    </source>
</evidence>
<sequence length="338" mass="35145">MSGEEHDALLGALGPQLTEPCLLAVSGGPDSTALMHAAAAARGPAALHVATVDHGLRPEAREEAGAVARQAEALGIPHAILTWDPDGSHPGTGIQAAARAARYRLLAAHAAEIGAKRLLTAHTRDDQAETVLMRLCAGSGPAGLAGMRVERNLGGGLTLARPFLALSKAALVAWCDARGIAYLRDPSNSDGRFARARLRRVLPLLAEEGLTAERLARLADRAARDDAALGQAAEDALDRLASPGEGAWSLDGRALAALPEAVALRVLDRALERAGAPAGRLERLERLGATLLPALQQGRALRRTFRGFLIAADPQGTIRLTPAPPRAAIRGDDLLGNG</sequence>
<keyword evidence="9" id="KW-1185">Reference proteome</keyword>
<dbReference type="GO" id="GO:0006400">
    <property type="term" value="P:tRNA modification"/>
    <property type="evidence" value="ECO:0007669"/>
    <property type="project" value="UniProtKB-UniRule"/>
</dbReference>
<gene>
    <name evidence="6 8" type="primary">tilS</name>
    <name evidence="8" type="ORF">NBEOAGPD_3808</name>
</gene>
<organism evidence="8 9">
    <name type="scientific">Methylobacterium gregans</name>
    <dbReference type="NCBI Taxonomy" id="374424"/>
    <lineage>
        <taxon>Bacteria</taxon>
        <taxon>Pseudomonadati</taxon>
        <taxon>Pseudomonadota</taxon>
        <taxon>Alphaproteobacteria</taxon>
        <taxon>Hyphomicrobiales</taxon>
        <taxon>Methylobacteriaceae</taxon>
        <taxon>Methylobacterium</taxon>
    </lineage>
</organism>
<dbReference type="GO" id="GO:0032267">
    <property type="term" value="F:tRNA(Ile)-lysidine synthase activity"/>
    <property type="evidence" value="ECO:0007669"/>
    <property type="project" value="UniProtKB-EC"/>
</dbReference>
<comment type="catalytic activity">
    <reaction evidence="5 6">
        <text>cytidine(34) in tRNA(Ile2) + L-lysine + ATP = lysidine(34) in tRNA(Ile2) + AMP + diphosphate + H(+)</text>
        <dbReference type="Rhea" id="RHEA:43744"/>
        <dbReference type="Rhea" id="RHEA-COMP:10625"/>
        <dbReference type="Rhea" id="RHEA-COMP:10670"/>
        <dbReference type="ChEBI" id="CHEBI:15378"/>
        <dbReference type="ChEBI" id="CHEBI:30616"/>
        <dbReference type="ChEBI" id="CHEBI:32551"/>
        <dbReference type="ChEBI" id="CHEBI:33019"/>
        <dbReference type="ChEBI" id="CHEBI:82748"/>
        <dbReference type="ChEBI" id="CHEBI:83665"/>
        <dbReference type="ChEBI" id="CHEBI:456215"/>
        <dbReference type="EC" id="6.3.4.19"/>
    </reaction>
</comment>
<dbReference type="Proteomes" id="UP001055108">
    <property type="component" value="Unassembled WGS sequence"/>
</dbReference>
<dbReference type="GO" id="GO:0005737">
    <property type="term" value="C:cytoplasm"/>
    <property type="evidence" value="ECO:0007669"/>
    <property type="project" value="UniProtKB-SubCell"/>
</dbReference>
<dbReference type="InterPro" id="IPR011063">
    <property type="entry name" value="TilS/TtcA_N"/>
</dbReference>
<protein>
    <recommendedName>
        <fullName evidence="6">tRNA(Ile)-lysidine synthase</fullName>
        <ecNumber evidence="6">6.3.4.19</ecNumber>
    </recommendedName>
    <alternativeName>
        <fullName evidence="6">tRNA(Ile)-2-lysyl-cytidine synthase</fullName>
    </alternativeName>
    <alternativeName>
        <fullName evidence="6">tRNA(Ile)-lysidine synthetase</fullName>
    </alternativeName>
</protein>
<keyword evidence="3 6" id="KW-0547">Nucleotide-binding</keyword>
<comment type="function">
    <text evidence="6">Ligates lysine onto the cytidine present at position 34 of the AUA codon-specific tRNA(Ile) that contains the anticodon CAU, in an ATP-dependent manner. Cytidine is converted to lysidine, thus changing the amino acid specificity of the tRNA from methionine to isoleucine.</text>
</comment>
<evidence type="ECO:0000256" key="4">
    <source>
        <dbReference type="ARBA" id="ARBA00022840"/>
    </source>
</evidence>
<evidence type="ECO:0000313" key="9">
    <source>
        <dbReference type="Proteomes" id="UP001055108"/>
    </source>
</evidence>
<comment type="domain">
    <text evidence="6">The N-terminal region contains the highly conserved SGGXDS motif, predicted to be a P-loop motif involved in ATP binding.</text>
</comment>
<dbReference type="SUPFAM" id="SSF82829">
    <property type="entry name" value="MesJ substrate recognition domain-like"/>
    <property type="match status" value="1"/>
</dbReference>
<dbReference type="Gene3D" id="1.20.59.20">
    <property type="match status" value="1"/>
</dbReference>
<accession>A0AA37MBW4</accession>